<dbReference type="HAMAP" id="MF_00014">
    <property type="entry name" value="Ribosome_mat_RimM"/>
    <property type="match status" value="1"/>
</dbReference>
<keyword evidence="9" id="KW-1185">Reference proteome</keyword>
<sequence>MNNLREVGKIASPFGLKGAFKVMPSVDKNEQFFEFTEMVIFGMSDSFEIEDVWTKKKSLYVKLRGLDSIDDIEKRIGYSIYVSNDEYENSLQEGRFFVNDLIGIKVFVGEKEIGEVKDVINGPGQDIFVITNGEDEAMVPFVKAFFEDVDTKSKRVNFKPVEGLIPWI</sequence>
<dbReference type="Proteomes" id="UP000245793">
    <property type="component" value="Unassembled WGS sequence"/>
</dbReference>
<dbReference type="InterPro" id="IPR036976">
    <property type="entry name" value="RimM_N_sf"/>
</dbReference>
<reference evidence="8 9" key="1">
    <citation type="submission" date="2018-04" db="EMBL/GenBank/DDBJ databases">
        <title>Genomic Encyclopedia of Type Strains, Phase IV (KMG-IV): sequencing the most valuable type-strain genomes for metagenomic binning, comparative biology and taxonomic classification.</title>
        <authorList>
            <person name="Goeker M."/>
        </authorList>
    </citation>
    <scope>NUCLEOTIDE SEQUENCE [LARGE SCALE GENOMIC DNA]</scope>
    <source>
        <strain evidence="8 9">DSM 20705</strain>
    </source>
</reference>
<dbReference type="PANTHER" id="PTHR33692">
    <property type="entry name" value="RIBOSOME MATURATION FACTOR RIMM"/>
    <property type="match status" value="1"/>
</dbReference>
<evidence type="ECO:0000256" key="3">
    <source>
        <dbReference type="ARBA" id="ARBA00022552"/>
    </source>
</evidence>
<dbReference type="InterPro" id="IPR011961">
    <property type="entry name" value="RimM"/>
</dbReference>
<dbReference type="Pfam" id="PF24986">
    <property type="entry name" value="PRC_RimM"/>
    <property type="match status" value="1"/>
</dbReference>
<accession>A0A2U1E4L1</accession>
<evidence type="ECO:0000256" key="2">
    <source>
        <dbReference type="ARBA" id="ARBA00022517"/>
    </source>
</evidence>
<dbReference type="Gene3D" id="2.30.30.240">
    <property type="entry name" value="PRC-barrel domain"/>
    <property type="match status" value="1"/>
</dbReference>
<dbReference type="Pfam" id="PF01782">
    <property type="entry name" value="RimM"/>
    <property type="match status" value="1"/>
</dbReference>
<comment type="domain">
    <text evidence="5">The PRC barrel domain binds ribosomal protein uS19.</text>
</comment>
<comment type="subunit">
    <text evidence="5">Binds ribosomal protein uS19.</text>
</comment>
<comment type="function">
    <text evidence="5">An accessory protein needed during the final step in the assembly of 30S ribosomal subunit, possibly for assembly of the head region. Essential for efficient processing of 16S rRNA. May be needed both before and after RbfA during the maturation of 16S rRNA. It has affinity for free ribosomal 30S subunits but not for 70S ribosomes.</text>
</comment>
<dbReference type="SUPFAM" id="SSF50346">
    <property type="entry name" value="PRC-barrel domain"/>
    <property type="match status" value="1"/>
</dbReference>
<dbReference type="InterPro" id="IPR056792">
    <property type="entry name" value="PRC_RimM"/>
</dbReference>
<dbReference type="Gene3D" id="2.40.30.60">
    <property type="entry name" value="RimM"/>
    <property type="match status" value="1"/>
</dbReference>
<evidence type="ECO:0000256" key="5">
    <source>
        <dbReference type="HAMAP-Rule" id="MF_00014"/>
    </source>
</evidence>
<dbReference type="InterPro" id="IPR011033">
    <property type="entry name" value="PRC_barrel-like_sf"/>
</dbReference>
<proteinExistence type="inferred from homology"/>
<dbReference type="AlphaFoldDB" id="A0A2U1E4L1"/>
<keyword evidence="2 5" id="KW-0690">Ribosome biogenesis</keyword>
<dbReference type="GO" id="GO:0006364">
    <property type="term" value="P:rRNA processing"/>
    <property type="evidence" value="ECO:0007669"/>
    <property type="project" value="UniProtKB-UniRule"/>
</dbReference>
<dbReference type="EMBL" id="QEKV01000004">
    <property type="protein sequence ID" value="PVY94619.1"/>
    <property type="molecule type" value="Genomic_DNA"/>
</dbReference>
<comment type="caution">
    <text evidence="8">The sequence shown here is derived from an EMBL/GenBank/DDBJ whole genome shotgun (WGS) entry which is preliminary data.</text>
</comment>
<feature type="domain" description="Ribosome maturation factor RimM PRC barrel" evidence="7">
    <location>
        <begin position="99"/>
        <end position="164"/>
    </location>
</feature>
<comment type="subcellular location">
    <subcellularLocation>
        <location evidence="5">Cytoplasm</location>
    </subcellularLocation>
</comment>
<protein>
    <recommendedName>
        <fullName evidence="5">Ribosome maturation factor RimM</fullName>
    </recommendedName>
</protein>
<keyword evidence="3 5" id="KW-0698">rRNA processing</keyword>
<dbReference type="GO" id="GO:0043022">
    <property type="term" value="F:ribosome binding"/>
    <property type="evidence" value="ECO:0007669"/>
    <property type="project" value="InterPro"/>
</dbReference>
<dbReference type="RefSeq" id="WP_165803593.1">
    <property type="nucleotide sequence ID" value="NZ_QEKV01000004.1"/>
</dbReference>
<dbReference type="InterPro" id="IPR009000">
    <property type="entry name" value="Transl_B-barrel_sf"/>
</dbReference>
<dbReference type="GO" id="GO:0005840">
    <property type="term" value="C:ribosome"/>
    <property type="evidence" value="ECO:0007669"/>
    <property type="project" value="InterPro"/>
</dbReference>
<evidence type="ECO:0000259" key="6">
    <source>
        <dbReference type="Pfam" id="PF01782"/>
    </source>
</evidence>
<dbReference type="GO" id="GO:0042274">
    <property type="term" value="P:ribosomal small subunit biogenesis"/>
    <property type="evidence" value="ECO:0007669"/>
    <property type="project" value="UniProtKB-UniRule"/>
</dbReference>
<keyword evidence="1 5" id="KW-0963">Cytoplasm</keyword>
<gene>
    <name evidence="5" type="primary">rimM</name>
    <name evidence="8" type="ORF">C7381_104125</name>
</gene>
<dbReference type="InterPro" id="IPR002676">
    <property type="entry name" value="RimM_N"/>
</dbReference>
<dbReference type="GO" id="GO:0005737">
    <property type="term" value="C:cytoplasm"/>
    <property type="evidence" value="ECO:0007669"/>
    <property type="project" value="UniProtKB-SubCell"/>
</dbReference>
<evidence type="ECO:0000313" key="9">
    <source>
        <dbReference type="Proteomes" id="UP000245793"/>
    </source>
</evidence>
<dbReference type="NCBIfam" id="TIGR02273">
    <property type="entry name" value="16S_RimM"/>
    <property type="match status" value="1"/>
</dbReference>
<name>A0A2U1E4L1_9FIRM</name>
<dbReference type="PANTHER" id="PTHR33692:SF1">
    <property type="entry name" value="RIBOSOME MATURATION FACTOR RIMM"/>
    <property type="match status" value="1"/>
</dbReference>
<comment type="similarity">
    <text evidence="5">Belongs to the RimM family.</text>
</comment>
<organism evidence="8 9">
    <name type="scientific">Ezakiella coagulans</name>
    <dbReference type="NCBI Taxonomy" id="46507"/>
    <lineage>
        <taxon>Bacteria</taxon>
        <taxon>Bacillati</taxon>
        <taxon>Bacillota</taxon>
        <taxon>Tissierellia</taxon>
        <taxon>Ezakiella</taxon>
    </lineage>
</organism>
<keyword evidence="4 5" id="KW-0143">Chaperone</keyword>
<evidence type="ECO:0000256" key="1">
    <source>
        <dbReference type="ARBA" id="ARBA00022490"/>
    </source>
</evidence>
<evidence type="ECO:0000259" key="7">
    <source>
        <dbReference type="Pfam" id="PF24986"/>
    </source>
</evidence>
<dbReference type="SUPFAM" id="SSF50447">
    <property type="entry name" value="Translation proteins"/>
    <property type="match status" value="1"/>
</dbReference>
<evidence type="ECO:0000256" key="4">
    <source>
        <dbReference type="ARBA" id="ARBA00023186"/>
    </source>
</evidence>
<evidence type="ECO:0000313" key="8">
    <source>
        <dbReference type="EMBL" id="PVY94619.1"/>
    </source>
</evidence>
<feature type="domain" description="RimM N-terminal" evidence="6">
    <location>
        <begin position="7"/>
        <end position="85"/>
    </location>
</feature>